<dbReference type="GO" id="GO:0015833">
    <property type="term" value="P:peptide transport"/>
    <property type="evidence" value="ECO:0007669"/>
    <property type="project" value="TreeGrafter"/>
</dbReference>
<reference evidence="3 4" key="1">
    <citation type="journal article" date="2018" name="Int. J. Syst. Evol. Microbiol.">
        <title>Glycomyces paridis sp. nov., isolated from the medicinal plant Paris polyphylla.</title>
        <authorList>
            <person name="Fang X.M."/>
            <person name="Bai J.L."/>
            <person name="Su J."/>
            <person name="Zhao L.L."/>
            <person name="Liu H.Y."/>
            <person name="Ma B.P."/>
            <person name="Zhang Y.Q."/>
            <person name="Yu L.Y."/>
        </authorList>
    </citation>
    <scope>NUCLEOTIDE SEQUENCE [LARGE SCALE GENOMIC DNA]</scope>
    <source>
        <strain evidence="3 4">CPCC 204357</strain>
    </source>
</reference>
<dbReference type="EMBL" id="STGX01000010">
    <property type="protein sequence ID" value="THV27625.1"/>
    <property type="molecule type" value="Genomic_DNA"/>
</dbReference>
<dbReference type="AlphaFoldDB" id="A0A4S8PDJ2"/>
<gene>
    <name evidence="3" type="ORF">E9998_14595</name>
</gene>
<dbReference type="GO" id="GO:1904680">
    <property type="term" value="F:peptide transmembrane transporter activity"/>
    <property type="evidence" value="ECO:0007669"/>
    <property type="project" value="TreeGrafter"/>
</dbReference>
<organism evidence="3 4">
    <name type="scientific">Glycomyces paridis</name>
    <dbReference type="NCBI Taxonomy" id="2126555"/>
    <lineage>
        <taxon>Bacteria</taxon>
        <taxon>Bacillati</taxon>
        <taxon>Actinomycetota</taxon>
        <taxon>Actinomycetes</taxon>
        <taxon>Glycomycetales</taxon>
        <taxon>Glycomycetaceae</taxon>
        <taxon>Glycomyces</taxon>
    </lineage>
</organism>
<dbReference type="Proteomes" id="UP000305792">
    <property type="component" value="Unassembled WGS sequence"/>
</dbReference>
<sequence>MIRAANPTRRGPQGIHTRRSGHMRPAQARAYALAGTAALAAAGLAACGGGSDSGGDSEATWAISSGWESWNENTADGNNSYLHQVLTPGATLLGDFDQDGQWVFNDALLSKAPELTSESPMTVEYTLNENAQWSDGEDFGADDFTYIWYQMSGDEAKCAQDACVPASTDWGANVASIEETAENVVTMTYVDGYLDPEWEFFGLSMYPAHIAVDNGFADWKTDPAVMGESATWFAQNPPTWSTGPYTPTDAVAGDYVTYEPNDKYQGTVDPGLDKLTLKVVEGTESIVTELRQGSIDGAWPSEFSQEELDKVADDSAITTEVYEGSIWLHIDTNTNNEFLADQALRQAVFTAIDNEDIIAKNYPDTEVAARKNHFFNAASEFFVDSLGATDPLQGSGDADAANAALEAAGYTTGDTLMTPDGDPVTLDFRYGEGDLTRQTTGELVQAYLAEIGIDVSLEAIPDGDLGTVLSEGNFDMIIFGWSGTPAFTTAPQQYFASDSSSNFGSYTLDGLDEAIAKVRSTTDIAESAQFANDVDAMVMPAAFTLPLLDEPQSTLYNNGTLTGIVANGNSQAGPLWNVREWKPA</sequence>
<comment type="caution">
    <text evidence="3">The sequence shown here is derived from an EMBL/GenBank/DDBJ whole genome shotgun (WGS) entry which is preliminary data.</text>
</comment>
<dbReference type="Gene3D" id="3.40.190.10">
    <property type="entry name" value="Periplasmic binding protein-like II"/>
    <property type="match status" value="1"/>
</dbReference>
<proteinExistence type="predicted"/>
<dbReference type="PANTHER" id="PTHR30290:SF65">
    <property type="entry name" value="MONOACYL PHOSPHATIDYLINOSITOL TETRAMANNOSIDE-BINDING PROTEIN LPQW-RELATED"/>
    <property type="match status" value="1"/>
</dbReference>
<dbReference type="PANTHER" id="PTHR30290">
    <property type="entry name" value="PERIPLASMIC BINDING COMPONENT OF ABC TRANSPORTER"/>
    <property type="match status" value="1"/>
</dbReference>
<dbReference type="Gene3D" id="3.10.105.10">
    <property type="entry name" value="Dipeptide-binding Protein, Domain 3"/>
    <property type="match status" value="1"/>
</dbReference>
<name>A0A4S8PDJ2_9ACTN</name>
<dbReference type="Pfam" id="PF00496">
    <property type="entry name" value="SBP_bac_5"/>
    <property type="match status" value="1"/>
</dbReference>
<evidence type="ECO:0000313" key="4">
    <source>
        <dbReference type="Proteomes" id="UP000305792"/>
    </source>
</evidence>
<keyword evidence="4" id="KW-1185">Reference proteome</keyword>
<feature type="domain" description="Solute-binding protein family 5" evidence="2">
    <location>
        <begin position="116"/>
        <end position="500"/>
    </location>
</feature>
<dbReference type="InterPro" id="IPR000914">
    <property type="entry name" value="SBP_5_dom"/>
</dbReference>
<dbReference type="Gene3D" id="3.90.76.10">
    <property type="entry name" value="Dipeptide-binding Protein, Domain 1"/>
    <property type="match status" value="1"/>
</dbReference>
<evidence type="ECO:0000313" key="3">
    <source>
        <dbReference type="EMBL" id="THV27625.1"/>
    </source>
</evidence>
<dbReference type="InterPro" id="IPR039424">
    <property type="entry name" value="SBP_5"/>
</dbReference>
<evidence type="ECO:0000259" key="2">
    <source>
        <dbReference type="Pfam" id="PF00496"/>
    </source>
</evidence>
<evidence type="ECO:0000256" key="1">
    <source>
        <dbReference type="SAM" id="MobiDB-lite"/>
    </source>
</evidence>
<protein>
    <recommendedName>
        <fullName evidence="2">Solute-binding protein family 5 domain-containing protein</fullName>
    </recommendedName>
</protein>
<dbReference type="SUPFAM" id="SSF53850">
    <property type="entry name" value="Periplasmic binding protein-like II"/>
    <property type="match status" value="1"/>
</dbReference>
<feature type="region of interest" description="Disordered" evidence="1">
    <location>
        <begin position="1"/>
        <end position="24"/>
    </location>
</feature>
<accession>A0A4S8PDJ2</accession>